<dbReference type="EC" id="2.7.7.87" evidence="3 13"/>
<feature type="binding site" evidence="14">
    <location>
        <position position="146"/>
    </location>
    <ligand>
        <name>ATP</name>
        <dbReference type="ChEBI" id="CHEBI:30616"/>
    </ligand>
</feature>
<comment type="similarity">
    <text evidence="2 13">Belongs to the SUA5 family.</text>
</comment>
<name>A0A7X1B5K7_9BACT</name>
<comment type="subcellular location">
    <subcellularLocation>
        <location evidence="1 13">Cytoplasm</location>
    </subcellularLocation>
</comment>
<comment type="catalytic activity">
    <reaction evidence="12 13">
        <text>L-threonine + hydrogencarbonate + ATP = L-threonylcarbamoyladenylate + diphosphate + H2O</text>
        <dbReference type="Rhea" id="RHEA:36407"/>
        <dbReference type="ChEBI" id="CHEBI:15377"/>
        <dbReference type="ChEBI" id="CHEBI:17544"/>
        <dbReference type="ChEBI" id="CHEBI:30616"/>
        <dbReference type="ChEBI" id="CHEBI:33019"/>
        <dbReference type="ChEBI" id="CHEBI:57926"/>
        <dbReference type="ChEBI" id="CHEBI:73682"/>
        <dbReference type="EC" id="2.7.7.87"/>
    </reaction>
</comment>
<feature type="binding site" evidence="14">
    <location>
        <position position="31"/>
    </location>
    <ligand>
        <name>L-threonine</name>
        <dbReference type="ChEBI" id="CHEBI:57926"/>
    </ligand>
</feature>
<feature type="binding site" evidence="14">
    <location>
        <position position="138"/>
    </location>
    <ligand>
        <name>ATP</name>
        <dbReference type="ChEBI" id="CHEBI:30616"/>
    </ligand>
</feature>
<dbReference type="GO" id="GO:0005524">
    <property type="term" value="F:ATP binding"/>
    <property type="evidence" value="ECO:0007669"/>
    <property type="project" value="UniProtKB-UniRule"/>
</dbReference>
<dbReference type="GO" id="GO:0008033">
    <property type="term" value="P:tRNA processing"/>
    <property type="evidence" value="ECO:0007669"/>
    <property type="project" value="UniProtKB-KW"/>
</dbReference>
<dbReference type="PANTHER" id="PTHR17490">
    <property type="entry name" value="SUA5"/>
    <property type="match status" value="1"/>
</dbReference>
<dbReference type="InterPro" id="IPR005145">
    <property type="entry name" value="Sua5_C"/>
</dbReference>
<proteinExistence type="inferred from homology"/>
<feature type="binding site" evidence="14">
    <location>
        <position position="63"/>
    </location>
    <ligand>
        <name>ATP</name>
        <dbReference type="ChEBI" id="CHEBI:30616"/>
    </ligand>
</feature>
<evidence type="ECO:0000256" key="1">
    <source>
        <dbReference type="ARBA" id="ARBA00004496"/>
    </source>
</evidence>
<feature type="binding site" evidence="14">
    <location>
        <position position="191"/>
    </location>
    <ligand>
        <name>ATP</name>
        <dbReference type="ChEBI" id="CHEBI:30616"/>
    </ligand>
</feature>
<evidence type="ECO:0000256" key="12">
    <source>
        <dbReference type="ARBA" id="ARBA00048366"/>
    </source>
</evidence>
<accession>A0A7X1B5K7</accession>
<feature type="binding site" evidence="14">
    <location>
        <position position="136"/>
    </location>
    <ligand>
        <name>L-threonine</name>
        <dbReference type="ChEBI" id="CHEBI:57926"/>
    </ligand>
</feature>
<evidence type="ECO:0000256" key="9">
    <source>
        <dbReference type="ARBA" id="ARBA00022741"/>
    </source>
</evidence>
<evidence type="ECO:0000256" key="4">
    <source>
        <dbReference type="ARBA" id="ARBA00015492"/>
    </source>
</evidence>
<keyword evidence="9 13" id="KW-0547">Nucleotide-binding</keyword>
<dbReference type="InterPro" id="IPR006070">
    <property type="entry name" value="Sua5-like_dom"/>
</dbReference>
<keyword evidence="6 13" id="KW-0808">Transferase</keyword>
<dbReference type="Gene3D" id="3.90.870.10">
    <property type="entry name" value="DHBP synthase"/>
    <property type="match status" value="1"/>
</dbReference>
<keyword evidence="7 13" id="KW-0819">tRNA processing</keyword>
<dbReference type="PANTHER" id="PTHR17490:SF16">
    <property type="entry name" value="THREONYLCARBAMOYL-AMP SYNTHASE"/>
    <property type="match status" value="1"/>
</dbReference>
<gene>
    <name evidence="16" type="ORF">H5P27_08460</name>
</gene>
<dbReference type="InterPro" id="IPR050156">
    <property type="entry name" value="TC-AMP_synthase_SUA5"/>
</dbReference>
<evidence type="ECO:0000256" key="3">
    <source>
        <dbReference type="ARBA" id="ARBA00012584"/>
    </source>
</evidence>
<keyword evidence="17" id="KW-1185">Reference proteome</keyword>
<evidence type="ECO:0000313" key="16">
    <source>
        <dbReference type="EMBL" id="MBC2606076.1"/>
    </source>
</evidence>
<dbReference type="RefSeq" id="WP_185659959.1">
    <property type="nucleotide sequence ID" value="NZ_CAWPOO010000007.1"/>
</dbReference>
<dbReference type="GO" id="GO:0000049">
    <property type="term" value="F:tRNA binding"/>
    <property type="evidence" value="ECO:0007669"/>
    <property type="project" value="TreeGrafter"/>
</dbReference>
<organism evidence="16 17">
    <name type="scientific">Pelagicoccus albus</name>
    <dbReference type="NCBI Taxonomy" id="415222"/>
    <lineage>
        <taxon>Bacteria</taxon>
        <taxon>Pseudomonadati</taxon>
        <taxon>Verrucomicrobiota</taxon>
        <taxon>Opitutia</taxon>
        <taxon>Puniceicoccales</taxon>
        <taxon>Pelagicoccaceae</taxon>
        <taxon>Pelagicoccus</taxon>
    </lineage>
</organism>
<feature type="binding site" evidence="14">
    <location>
        <position position="176"/>
    </location>
    <ligand>
        <name>L-threonine</name>
        <dbReference type="ChEBI" id="CHEBI:57926"/>
    </ligand>
</feature>
<evidence type="ECO:0000256" key="2">
    <source>
        <dbReference type="ARBA" id="ARBA00007663"/>
    </source>
</evidence>
<feature type="binding site" evidence="14">
    <location>
        <position position="54"/>
    </location>
    <ligand>
        <name>ATP</name>
        <dbReference type="ChEBI" id="CHEBI:30616"/>
    </ligand>
</feature>
<evidence type="ECO:0000256" key="11">
    <source>
        <dbReference type="ARBA" id="ARBA00029774"/>
    </source>
</evidence>
<feature type="binding site" evidence="14">
    <location>
        <position position="116"/>
    </location>
    <ligand>
        <name>L-threonine</name>
        <dbReference type="ChEBI" id="CHEBI:57926"/>
    </ligand>
</feature>
<evidence type="ECO:0000256" key="10">
    <source>
        <dbReference type="ARBA" id="ARBA00022840"/>
    </source>
</evidence>
<evidence type="ECO:0000256" key="7">
    <source>
        <dbReference type="ARBA" id="ARBA00022694"/>
    </source>
</evidence>
<feature type="binding site" evidence="14">
    <location>
        <position position="232"/>
    </location>
    <ligand>
        <name>ATP</name>
        <dbReference type="ChEBI" id="CHEBI:30616"/>
    </ligand>
</feature>
<dbReference type="GO" id="GO:0005737">
    <property type="term" value="C:cytoplasm"/>
    <property type="evidence" value="ECO:0007669"/>
    <property type="project" value="UniProtKB-SubCell"/>
</dbReference>
<evidence type="ECO:0000256" key="14">
    <source>
        <dbReference type="PIRSR" id="PIRSR004930-1"/>
    </source>
</evidence>
<sequence>MANILQPTEENLRDLRKFLLFGGLVGVPTETVYGLAANALDAEACANIFQAKERPTNDPLICHVAGVESLEDICYPNPLALRLAERFWPGPLTFVLPKKAKVPAIVTAGLDSVAVRCSAHPDFKRLVEQCDFPIAAPSANPFAYISPTTAQHVQAGLGSKISFILDGGPCAFGVESTIIDVRDESAPRILRYGALPAEEIEAEIGRSIDKPAATDADESVQHLAPGALPKHYSPRTPLALRGGISSEEIEKLGPENAALLLAKPSFATGKNVYWLSKSGRLDEIASQLYSKLREIDESGYSSIIAEEAPELGLGLAINDRLRRASFQ</sequence>
<keyword evidence="5 13" id="KW-0963">Cytoplasm</keyword>
<dbReference type="GO" id="GO:0061710">
    <property type="term" value="F:L-threonylcarbamoyladenylate synthase"/>
    <property type="evidence" value="ECO:0007669"/>
    <property type="project" value="UniProtKB-EC"/>
</dbReference>
<dbReference type="GO" id="GO:0006450">
    <property type="term" value="P:regulation of translational fidelity"/>
    <property type="evidence" value="ECO:0007669"/>
    <property type="project" value="TreeGrafter"/>
</dbReference>
<dbReference type="NCBIfam" id="TIGR00057">
    <property type="entry name" value="L-threonylcarbamoyladenylate synthase"/>
    <property type="match status" value="1"/>
</dbReference>
<evidence type="ECO:0000259" key="15">
    <source>
        <dbReference type="PROSITE" id="PS51163"/>
    </source>
</evidence>
<dbReference type="GO" id="GO:0003725">
    <property type="term" value="F:double-stranded RNA binding"/>
    <property type="evidence" value="ECO:0007669"/>
    <property type="project" value="UniProtKB-UniRule"/>
</dbReference>
<dbReference type="Pfam" id="PF03481">
    <property type="entry name" value="Sua5_C"/>
    <property type="match status" value="1"/>
</dbReference>
<keyword evidence="8 13" id="KW-0548">Nucleotidyltransferase</keyword>
<dbReference type="FunFam" id="3.90.870.10:FF:000009">
    <property type="entry name" value="Threonylcarbamoyl-AMP synthase, putative"/>
    <property type="match status" value="1"/>
</dbReference>
<evidence type="ECO:0000313" key="17">
    <source>
        <dbReference type="Proteomes" id="UP000526501"/>
    </source>
</evidence>
<reference evidence="16 17" key="1">
    <citation type="submission" date="2020-07" db="EMBL/GenBank/DDBJ databases">
        <authorList>
            <person name="Feng X."/>
        </authorList>
    </citation>
    <scope>NUCLEOTIDE SEQUENCE [LARGE SCALE GENOMIC DNA]</scope>
    <source>
        <strain evidence="16 17">JCM23202</strain>
    </source>
</reference>
<dbReference type="Proteomes" id="UP000526501">
    <property type="component" value="Unassembled WGS sequence"/>
</dbReference>
<dbReference type="SUPFAM" id="SSF55821">
    <property type="entry name" value="YrdC/RibB"/>
    <property type="match status" value="1"/>
</dbReference>
<dbReference type="InterPro" id="IPR038385">
    <property type="entry name" value="Sua5/YwlC_C"/>
</dbReference>
<evidence type="ECO:0000256" key="8">
    <source>
        <dbReference type="ARBA" id="ARBA00022695"/>
    </source>
</evidence>
<dbReference type="PROSITE" id="PS51163">
    <property type="entry name" value="YRDC"/>
    <property type="match status" value="1"/>
</dbReference>
<evidence type="ECO:0000256" key="13">
    <source>
        <dbReference type="PIRNR" id="PIRNR004930"/>
    </source>
</evidence>
<dbReference type="EMBL" id="JACHVC010000007">
    <property type="protein sequence ID" value="MBC2606076.1"/>
    <property type="molecule type" value="Genomic_DNA"/>
</dbReference>
<evidence type="ECO:0000256" key="6">
    <source>
        <dbReference type="ARBA" id="ARBA00022679"/>
    </source>
</evidence>
<keyword evidence="10 13" id="KW-0067">ATP-binding</keyword>
<dbReference type="InterPro" id="IPR010923">
    <property type="entry name" value="T(6)A37_SUA5"/>
</dbReference>
<dbReference type="Pfam" id="PF01300">
    <property type="entry name" value="Sua5_yciO_yrdC"/>
    <property type="match status" value="1"/>
</dbReference>
<dbReference type="PIRSF" id="PIRSF004930">
    <property type="entry name" value="Tln_factor_SUA5"/>
    <property type="match status" value="1"/>
</dbReference>
<comment type="function">
    <text evidence="13">Required for the formation of a threonylcarbamoyl group on adenosine at position 37 (t(6)A37) in tRNAs that read codons beginning with adenine.</text>
</comment>
<protein>
    <recommendedName>
        <fullName evidence="4 13">Threonylcarbamoyl-AMP synthase</fullName>
        <shortName evidence="13">TC-AMP synthase</shortName>
        <ecNumber evidence="3 13">2.7.7.87</ecNumber>
    </recommendedName>
    <alternativeName>
        <fullName evidence="11 13">L-threonylcarbamoyladenylate synthase</fullName>
    </alternativeName>
</protein>
<feature type="domain" description="YrdC-like" evidence="15">
    <location>
        <begin position="9"/>
        <end position="195"/>
    </location>
</feature>
<comment type="caution">
    <text evidence="16">The sequence shown here is derived from an EMBL/GenBank/DDBJ whole genome shotgun (WGS) entry which is preliminary data.</text>
</comment>
<evidence type="ECO:0000256" key="5">
    <source>
        <dbReference type="ARBA" id="ARBA00022490"/>
    </source>
</evidence>
<dbReference type="Gene3D" id="3.40.50.11030">
    <property type="entry name" value="Threonylcarbamoyl-AMP synthase, C-terminal domain"/>
    <property type="match status" value="1"/>
</dbReference>
<dbReference type="AlphaFoldDB" id="A0A7X1B5K7"/>
<dbReference type="InterPro" id="IPR017945">
    <property type="entry name" value="DHBP_synth_RibB-like_a/b_dom"/>
</dbReference>